<dbReference type="AlphaFoldDB" id="E4Y5R6"/>
<sequence>MEYAKRKIHFASPEVAQVQQIYSAEPSEIAIKEENHQLQQKESDILTHEKLAVKKEGNTENIRKVYSCGDSESQDAALKSTVQEKMETEELAKNLDDSTDAVEPQLQEISVDEIMEPSGQKTTYTQVTSREDEIIEKNFEKSVQVTDGLHQAQMYRFNDATYSVSSRTLPKSTFRSEVYRPDDDGSESSLASDESCDCCSEKKVPPRFNSLQKALPPPVPPHRVHLKSCEASGIRRNAKYPDCSCGYKWERDFESTDDSSMLSRIGARLIGSRTSNTNTSVSEGDYCIHEN</sequence>
<name>E4Y5R6_OIKDI</name>
<reference evidence="1" key="1">
    <citation type="journal article" date="2010" name="Science">
        <title>Plasticity of animal genome architecture unmasked by rapid evolution of a pelagic tunicate.</title>
        <authorList>
            <person name="Denoeud F."/>
            <person name="Henriet S."/>
            <person name="Mungpakdee S."/>
            <person name="Aury J.M."/>
            <person name="Da Silva C."/>
            <person name="Brinkmann H."/>
            <person name="Mikhaleva J."/>
            <person name="Olsen L.C."/>
            <person name="Jubin C."/>
            <person name="Canestro C."/>
            <person name="Bouquet J.M."/>
            <person name="Danks G."/>
            <person name="Poulain J."/>
            <person name="Campsteijn C."/>
            <person name="Adamski M."/>
            <person name="Cross I."/>
            <person name="Yadetie F."/>
            <person name="Muffato M."/>
            <person name="Louis A."/>
            <person name="Butcher S."/>
            <person name="Tsagkogeorga G."/>
            <person name="Konrad A."/>
            <person name="Singh S."/>
            <person name="Jensen M.F."/>
            <person name="Cong E.H."/>
            <person name="Eikeseth-Otteraa H."/>
            <person name="Noel B."/>
            <person name="Anthouard V."/>
            <person name="Porcel B.M."/>
            <person name="Kachouri-Lafond R."/>
            <person name="Nishino A."/>
            <person name="Ugolini M."/>
            <person name="Chourrout P."/>
            <person name="Nishida H."/>
            <person name="Aasland R."/>
            <person name="Huzurbazar S."/>
            <person name="Westhof E."/>
            <person name="Delsuc F."/>
            <person name="Lehrach H."/>
            <person name="Reinhardt R."/>
            <person name="Weissenbach J."/>
            <person name="Roy S.W."/>
            <person name="Artiguenave F."/>
            <person name="Postlethwait J.H."/>
            <person name="Manak J.R."/>
            <person name="Thompson E.M."/>
            <person name="Jaillon O."/>
            <person name="Du Pasquier L."/>
            <person name="Boudinot P."/>
            <person name="Liberles D.A."/>
            <person name="Volff J.N."/>
            <person name="Philippe H."/>
            <person name="Lenhard B."/>
            <person name="Roest Crollius H."/>
            <person name="Wincker P."/>
            <person name="Chourrout D."/>
        </authorList>
    </citation>
    <scope>NUCLEOTIDE SEQUENCE [LARGE SCALE GENOMIC DNA]</scope>
</reference>
<organism evidence="1">
    <name type="scientific">Oikopleura dioica</name>
    <name type="common">Tunicate</name>
    <dbReference type="NCBI Taxonomy" id="34765"/>
    <lineage>
        <taxon>Eukaryota</taxon>
        <taxon>Metazoa</taxon>
        <taxon>Chordata</taxon>
        <taxon>Tunicata</taxon>
        <taxon>Appendicularia</taxon>
        <taxon>Copelata</taxon>
        <taxon>Oikopleuridae</taxon>
        <taxon>Oikopleura</taxon>
    </lineage>
</organism>
<dbReference type="Proteomes" id="UP000011014">
    <property type="component" value="Unassembled WGS sequence"/>
</dbReference>
<evidence type="ECO:0000313" key="1">
    <source>
        <dbReference type="EMBL" id="CBY30966.1"/>
    </source>
</evidence>
<gene>
    <name evidence="1" type="ORF">GSOID_T00018913001</name>
</gene>
<dbReference type="EMBL" id="FN654288">
    <property type="protein sequence ID" value="CBY30966.1"/>
    <property type="molecule type" value="Genomic_DNA"/>
</dbReference>
<accession>E4Y5R6</accession>
<protein>
    <submittedName>
        <fullName evidence="1">Uncharacterized protein</fullName>
    </submittedName>
</protein>
<proteinExistence type="predicted"/>